<name>W4VDB0_9BACI</name>
<accession>W4VDB0</accession>
<evidence type="ECO:0000256" key="3">
    <source>
        <dbReference type="ARBA" id="ARBA00008725"/>
    </source>
</evidence>
<dbReference type="CDD" id="cd13654">
    <property type="entry name" value="PBP2_phosphate_like_2"/>
    <property type="match status" value="1"/>
</dbReference>
<dbReference type="PANTHER" id="PTHR30570:SF1">
    <property type="entry name" value="PHOSPHATE-BINDING PROTEIN PSTS"/>
    <property type="match status" value="1"/>
</dbReference>
<feature type="signal peptide" evidence="10">
    <location>
        <begin position="1"/>
        <end position="21"/>
    </location>
</feature>
<dbReference type="InterPro" id="IPR024370">
    <property type="entry name" value="PBP_domain"/>
</dbReference>
<feature type="chain" id="PRO_5039746133" description="Phosphate-binding protein" evidence="10">
    <location>
        <begin position="22"/>
        <end position="336"/>
    </location>
</feature>
<keyword evidence="6 10" id="KW-0592">Phosphate transport</keyword>
<dbReference type="AlphaFoldDB" id="W4VDB0"/>
<keyword evidence="8 10" id="KW-0564">Palmitate</keyword>
<dbReference type="GO" id="GO:0005886">
    <property type="term" value="C:plasma membrane"/>
    <property type="evidence" value="ECO:0007669"/>
    <property type="project" value="UniProtKB-SubCell"/>
</dbReference>
<evidence type="ECO:0000256" key="9">
    <source>
        <dbReference type="ARBA" id="ARBA00023288"/>
    </source>
</evidence>
<feature type="region of interest" description="Disordered" evidence="11">
    <location>
        <begin position="26"/>
        <end position="61"/>
    </location>
</feature>
<feature type="domain" description="PBP" evidence="12">
    <location>
        <begin position="48"/>
        <end position="303"/>
    </location>
</feature>
<keyword evidence="9 10" id="KW-0449">Lipoprotein</keyword>
<comment type="subcellular location">
    <subcellularLocation>
        <location evidence="2 10">Cell membrane</location>
        <topology evidence="2 10">Lipid-anchor</topology>
    </subcellularLocation>
</comment>
<comment type="similarity">
    <text evidence="3 10">Belongs to the PstS family.</text>
</comment>
<feature type="region of interest" description="Disordered" evidence="11">
    <location>
        <begin position="101"/>
        <end position="122"/>
    </location>
</feature>
<sequence>MNKWKLIMLVALAVLTMGVLAACGNAPNETENEEKETKNEANASEETSEETELSGPVSIDGSSTVLPIMEYVTYEYNQAHPEVEAVLNSSGSGGGFKKSTVGEIDFSNSSRPIKDEEKAQAEENGITLHEIEVAYDGLSVVVSQENDFVESLTVDQLKQIFLADGSATKWSDLNPDWPEEDIIIYSPGHDSGTFDYWNEVILEENPMREGENTTLSEDDNTLVTGVKSDPYAIGYFGYAYYIENENTLKALAIDNGDGNPIKPSGETIQDNSYSPLSRPLFTYVNVDSLKEKPQVYDFAKFTIENAGAAAESVGYVALPEEKYQEQLDEIKELAGK</sequence>
<comment type="caution">
    <text evidence="13">The sequence shown here is derived from an EMBL/GenBank/DDBJ whole genome shotgun (WGS) entry which is preliminary data.</text>
</comment>
<dbReference type="PROSITE" id="PS51257">
    <property type="entry name" value="PROKAR_LIPOPROTEIN"/>
    <property type="match status" value="1"/>
</dbReference>
<evidence type="ECO:0000256" key="8">
    <source>
        <dbReference type="ARBA" id="ARBA00023139"/>
    </source>
</evidence>
<comment type="subunit">
    <text evidence="4 10">The complex is composed of two ATP-binding proteins (PstB), two transmembrane proteins (PstC and PstA) and a solute-binding protein (PstS).</text>
</comment>
<dbReference type="InterPro" id="IPR050811">
    <property type="entry name" value="Phosphate_ABC_transporter"/>
</dbReference>
<dbReference type="InterPro" id="IPR011862">
    <property type="entry name" value="Phos-bd"/>
</dbReference>
<keyword evidence="14" id="KW-1185">Reference proteome</keyword>
<feature type="compositionally biased region" description="Basic and acidic residues" evidence="11">
    <location>
        <begin position="112"/>
        <end position="121"/>
    </location>
</feature>
<proteinExistence type="inferred from homology"/>
<dbReference type="GO" id="GO:0042301">
    <property type="term" value="F:phosphate ion binding"/>
    <property type="evidence" value="ECO:0007669"/>
    <property type="project" value="UniProtKB-UniRule"/>
</dbReference>
<dbReference type="EMBL" id="BAVS01000001">
    <property type="protein sequence ID" value="GAE91192.1"/>
    <property type="molecule type" value="Genomic_DNA"/>
</dbReference>
<evidence type="ECO:0000259" key="12">
    <source>
        <dbReference type="Pfam" id="PF12849"/>
    </source>
</evidence>
<dbReference type="GO" id="GO:0006817">
    <property type="term" value="P:phosphate ion transport"/>
    <property type="evidence" value="ECO:0007669"/>
    <property type="project" value="UniProtKB-UniRule"/>
</dbReference>
<gene>
    <name evidence="13" type="ORF">JCM21714_133</name>
</gene>
<evidence type="ECO:0000256" key="11">
    <source>
        <dbReference type="SAM" id="MobiDB-lite"/>
    </source>
</evidence>
<organism evidence="13 14">
    <name type="scientific">Gracilibacillus boraciitolerans JCM 21714</name>
    <dbReference type="NCBI Taxonomy" id="1298598"/>
    <lineage>
        <taxon>Bacteria</taxon>
        <taxon>Bacillati</taxon>
        <taxon>Bacillota</taxon>
        <taxon>Bacilli</taxon>
        <taxon>Bacillales</taxon>
        <taxon>Bacillaceae</taxon>
        <taxon>Gracilibacillus</taxon>
    </lineage>
</organism>
<dbReference type="Pfam" id="PF12849">
    <property type="entry name" value="PBP_like_2"/>
    <property type="match status" value="1"/>
</dbReference>
<evidence type="ECO:0000256" key="10">
    <source>
        <dbReference type="RuleBase" id="RU367119"/>
    </source>
</evidence>
<evidence type="ECO:0000256" key="1">
    <source>
        <dbReference type="ARBA" id="ARBA00002841"/>
    </source>
</evidence>
<dbReference type="RefSeq" id="WP_035720858.1">
    <property type="nucleotide sequence ID" value="NZ_BAVS01000001.1"/>
</dbReference>
<evidence type="ECO:0000313" key="13">
    <source>
        <dbReference type="EMBL" id="GAE91192.1"/>
    </source>
</evidence>
<evidence type="ECO:0000256" key="4">
    <source>
        <dbReference type="ARBA" id="ARBA00011529"/>
    </source>
</evidence>
<protein>
    <recommendedName>
        <fullName evidence="10">Phosphate-binding protein</fullName>
    </recommendedName>
</protein>
<dbReference type="PANTHER" id="PTHR30570">
    <property type="entry name" value="PERIPLASMIC PHOSPHATE BINDING COMPONENT OF PHOSPHATE ABC TRANSPORTER"/>
    <property type="match status" value="1"/>
</dbReference>
<comment type="function">
    <text evidence="1">Part of the ABC transporter complex PstSACB involved in phosphate import.</text>
</comment>
<evidence type="ECO:0000256" key="6">
    <source>
        <dbReference type="ARBA" id="ARBA00022592"/>
    </source>
</evidence>
<keyword evidence="7 10" id="KW-0732">Signal</keyword>
<dbReference type="SUPFAM" id="SSF53850">
    <property type="entry name" value="Periplasmic binding protein-like II"/>
    <property type="match status" value="1"/>
</dbReference>
<evidence type="ECO:0000313" key="14">
    <source>
        <dbReference type="Proteomes" id="UP000019102"/>
    </source>
</evidence>
<dbReference type="Gene3D" id="3.40.190.10">
    <property type="entry name" value="Periplasmic binding protein-like II"/>
    <property type="match status" value="2"/>
</dbReference>
<dbReference type="STRING" id="1298598.JCM21714_133"/>
<reference evidence="13 14" key="1">
    <citation type="journal article" date="2014" name="Genome Announc.">
        <title>Draft Genome Sequence of the Boron-Tolerant and Moderately Halotolerant Bacterium Gracilibacillus boraciitolerans JCM 21714T.</title>
        <authorList>
            <person name="Ahmed I."/>
            <person name="Oshima K."/>
            <person name="Suda W."/>
            <person name="Kitamura K."/>
            <person name="Iida T."/>
            <person name="Ohmori Y."/>
            <person name="Fujiwara T."/>
            <person name="Hattori M."/>
            <person name="Ohkuma M."/>
        </authorList>
    </citation>
    <scope>NUCLEOTIDE SEQUENCE [LARGE SCALE GENOMIC DNA]</scope>
    <source>
        <strain evidence="13 14">JCM 21714</strain>
    </source>
</reference>
<dbReference type="NCBIfam" id="TIGR02136">
    <property type="entry name" value="ptsS_2"/>
    <property type="match status" value="1"/>
</dbReference>
<dbReference type="OrthoDB" id="9790048at2"/>
<keyword evidence="10" id="KW-0472">Membrane</keyword>
<evidence type="ECO:0000256" key="2">
    <source>
        <dbReference type="ARBA" id="ARBA00004193"/>
    </source>
</evidence>
<dbReference type="eggNOG" id="COG0226">
    <property type="taxonomic scope" value="Bacteria"/>
</dbReference>
<evidence type="ECO:0000256" key="7">
    <source>
        <dbReference type="ARBA" id="ARBA00022729"/>
    </source>
</evidence>
<keyword evidence="5 10" id="KW-0813">Transport</keyword>
<keyword evidence="10" id="KW-1003">Cell membrane</keyword>
<evidence type="ECO:0000256" key="5">
    <source>
        <dbReference type="ARBA" id="ARBA00022448"/>
    </source>
</evidence>
<dbReference type="Proteomes" id="UP000019102">
    <property type="component" value="Unassembled WGS sequence"/>
</dbReference>
<comment type="function">
    <text evidence="10">Involved in the system for phosphate transport across the cytoplasmic membrane.</text>
</comment>